<dbReference type="VEuPathDB" id="CryptoDB:Cvel_13756"/>
<evidence type="ECO:0000256" key="4">
    <source>
        <dbReference type="PROSITE-ProRule" id="PRU00134"/>
    </source>
</evidence>
<feature type="region of interest" description="Disordered" evidence="5">
    <location>
        <begin position="285"/>
        <end position="321"/>
    </location>
</feature>
<dbReference type="SUPFAM" id="SSF144232">
    <property type="entry name" value="HIT/MYND zinc finger-like"/>
    <property type="match status" value="1"/>
</dbReference>
<dbReference type="AlphaFoldDB" id="A0A0G4IEZ9"/>
<dbReference type="EMBL" id="CDMZ01005901">
    <property type="protein sequence ID" value="CEM55698.1"/>
    <property type="molecule type" value="Genomic_DNA"/>
</dbReference>
<keyword evidence="3" id="KW-0862">Zinc</keyword>
<keyword evidence="2 4" id="KW-0863">Zinc-finger</keyword>
<proteinExistence type="predicted"/>
<dbReference type="GO" id="GO:0008270">
    <property type="term" value="F:zinc ion binding"/>
    <property type="evidence" value="ECO:0007669"/>
    <property type="project" value="UniProtKB-KW"/>
</dbReference>
<organism evidence="7">
    <name type="scientific">Chromera velia CCMP2878</name>
    <dbReference type="NCBI Taxonomy" id="1169474"/>
    <lineage>
        <taxon>Eukaryota</taxon>
        <taxon>Sar</taxon>
        <taxon>Alveolata</taxon>
        <taxon>Colpodellida</taxon>
        <taxon>Chromeraceae</taxon>
        <taxon>Chromera</taxon>
    </lineage>
</organism>
<sequence>MVLVGEEVKLKGLSKRGFNGKVGWVVSSENDGRFGVWLDREKRFVSIRKECVFPVVASPVESELLLSGGLTAHQINSALFNQLEKPLMAFVERLNESLTFVEYPEALRSPRHVMKFLNELTEGYRDTHVGIARDTPEGKRMYEKVVKLWATNTDGKGKCCHPDDVCVVLFEHSSTGEFRRAFVNVFACDVENGLMAAVAKAKILSSSSLRYNWEVGFDTQRSFVLRREEESRHLPPLERSPLVCVSLRIGKFVKTSLPDTIVSVCAVQTFDQCLARAITLDVYESPSEKPEATSEAAQAQPSDHEDNVETPKEDMQGGEREPKGDLCFCAVCGKGPHSLPGTDVLKLRTCARCGVTQYCSVEHQKADWSRHKKRCNELVARAQQDPHKKSDVKSQTEWDALFAFAREQLNECEE</sequence>
<dbReference type="Pfam" id="PF01753">
    <property type="entry name" value="zf-MYND"/>
    <property type="match status" value="1"/>
</dbReference>
<evidence type="ECO:0000313" key="7">
    <source>
        <dbReference type="EMBL" id="CEM55698.1"/>
    </source>
</evidence>
<keyword evidence="1" id="KW-0479">Metal-binding</keyword>
<feature type="domain" description="MYND-type" evidence="6">
    <location>
        <begin position="329"/>
        <end position="375"/>
    </location>
</feature>
<dbReference type="Gene3D" id="6.10.140.2220">
    <property type="match status" value="1"/>
</dbReference>
<reference evidence="7" key="1">
    <citation type="submission" date="2014-11" db="EMBL/GenBank/DDBJ databases">
        <authorList>
            <person name="Otto D Thomas"/>
            <person name="Naeem Raeece"/>
        </authorList>
    </citation>
    <scope>NUCLEOTIDE SEQUENCE</scope>
</reference>
<evidence type="ECO:0000256" key="2">
    <source>
        <dbReference type="ARBA" id="ARBA00022771"/>
    </source>
</evidence>
<dbReference type="InterPro" id="IPR002893">
    <property type="entry name" value="Znf_MYND"/>
</dbReference>
<feature type="compositionally biased region" description="Basic and acidic residues" evidence="5">
    <location>
        <begin position="302"/>
        <end position="321"/>
    </location>
</feature>
<gene>
    <name evidence="7" type="ORF">Cvel_13756</name>
</gene>
<evidence type="ECO:0000256" key="1">
    <source>
        <dbReference type="ARBA" id="ARBA00022723"/>
    </source>
</evidence>
<name>A0A0G4IEZ9_9ALVE</name>
<accession>A0A0G4IEZ9</accession>
<protein>
    <recommendedName>
        <fullName evidence="6">MYND-type domain-containing protein</fullName>
    </recommendedName>
</protein>
<evidence type="ECO:0000256" key="3">
    <source>
        <dbReference type="ARBA" id="ARBA00022833"/>
    </source>
</evidence>
<evidence type="ECO:0000256" key="5">
    <source>
        <dbReference type="SAM" id="MobiDB-lite"/>
    </source>
</evidence>
<dbReference type="PROSITE" id="PS50865">
    <property type="entry name" value="ZF_MYND_2"/>
    <property type="match status" value="1"/>
</dbReference>
<evidence type="ECO:0000259" key="6">
    <source>
        <dbReference type="PROSITE" id="PS50865"/>
    </source>
</evidence>